<dbReference type="Gene3D" id="1.10.630.10">
    <property type="entry name" value="Cytochrome P450"/>
    <property type="match status" value="1"/>
</dbReference>
<reference evidence="8" key="1">
    <citation type="submission" date="2021-04" db="EMBL/GenBank/DDBJ databases">
        <title>Genomic sequence of Actinosynnema pretiosum subsp. pretiosum ATCC 31280 (C-14919).</title>
        <authorList>
            <person name="Bai L."/>
            <person name="Wang X."/>
            <person name="Xiao Y."/>
        </authorList>
    </citation>
    <scope>NUCLEOTIDE SEQUENCE</scope>
    <source>
        <strain evidence="8">ATCC 31280</strain>
    </source>
</reference>
<dbReference type="SUPFAM" id="SSF48264">
    <property type="entry name" value="Cytochrome P450"/>
    <property type="match status" value="1"/>
</dbReference>
<keyword evidence="6 7" id="KW-0503">Monooxygenase</keyword>
<evidence type="ECO:0000256" key="1">
    <source>
        <dbReference type="ARBA" id="ARBA00010617"/>
    </source>
</evidence>
<dbReference type="InterPro" id="IPR002397">
    <property type="entry name" value="Cyt_P450_B"/>
</dbReference>
<organism evidence="8 9">
    <name type="scientific">Actinosynnema pretiosum subsp. pretiosum</name>
    <dbReference type="NCBI Taxonomy" id="103721"/>
    <lineage>
        <taxon>Bacteria</taxon>
        <taxon>Bacillati</taxon>
        <taxon>Actinomycetota</taxon>
        <taxon>Actinomycetes</taxon>
        <taxon>Pseudonocardiales</taxon>
        <taxon>Pseudonocardiaceae</taxon>
        <taxon>Actinosynnema</taxon>
    </lineage>
</organism>
<proteinExistence type="inferred from homology"/>
<keyword evidence="2 7" id="KW-0349">Heme</keyword>
<dbReference type="Proteomes" id="UP000677152">
    <property type="component" value="Chromosome"/>
</dbReference>
<comment type="similarity">
    <text evidence="1 7">Belongs to the cytochrome P450 family.</text>
</comment>
<sequence length="405" mass="43917">MPNPTEQGTTDTADPIRALYDWGDHQRRTAPVVFDRGTGAWHVFTHAESERVLVDRRAFSSEFPAELSANDDLYEGNLALLDPPRHTELRALVSRRFAQRAVAGLTPLVDSLVTELLDALDAGGAHDGADFVDAFAYPLPATVIATLVGLPRSDVALMRRWSTAQLNERRTAAIEEEGSHQRSLSALAEIRAHLAPLLAERAQSDDPGEDLLTAIARAGADEAAMTTEEQLGFLRLVLSGGDMTSCSLLSSLVLALGEHPQLLDRVRAEPDLVPAVVDEVARTRPPFARVARWSTVDTELAGVPIPAGQLVLPWLTSANRDESVFPDAGAFVPDRTPNPHLSFGRGIHFCLGVHLAKLEAARALTALAERYERVEPLPGTPLDHFDPAGGVLALRSLPARLVRRR</sequence>
<evidence type="ECO:0000256" key="5">
    <source>
        <dbReference type="ARBA" id="ARBA00023004"/>
    </source>
</evidence>
<protein>
    <submittedName>
        <fullName evidence="8">Cytochrome P450</fullName>
    </submittedName>
</protein>
<evidence type="ECO:0000256" key="6">
    <source>
        <dbReference type="ARBA" id="ARBA00023033"/>
    </source>
</evidence>
<name>A0AA45R3F4_9PSEU</name>
<dbReference type="PANTHER" id="PTHR46696:SF1">
    <property type="entry name" value="CYTOCHROME P450 YJIB-RELATED"/>
    <property type="match status" value="1"/>
</dbReference>
<evidence type="ECO:0000256" key="4">
    <source>
        <dbReference type="ARBA" id="ARBA00023002"/>
    </source>
</evidence>
<accession>A0AA45R3F4</accession>
<keyword evidence="5 7" id="KW-0408">Iron</keyword>
<dbReference type="GO" id="GO:0016705">
    <property type="term" value="F:oxidoreductase activity, acting on paired donors, with incorporation or reduction of molecular oxygen"/>
    <property type="evidence" value="ECO:0007669"/>
    <property type="project" value="InterPro"/>
</dbReference>
<keyword evidence="4 7" id="KW-0560">Oxidoreductase</keyword>
<dbReference type="Pfam" id="PF00067">
    <property type="entry name" value="p450"/>
    <property type="match status" value="1"/>
</dbReference>
<dbReference type="GO" id="GO:0004497">
    <property type="term" value="F:monooxygenase activity"/>
    <property type="evidence" value="ECO:0007669"/>
    <property type="project" value="UniProtKB-KW"/>
</dbReference>
<dbReference type="AlphaFoldDB" id="A0AA45R3F4"/>
<dbReference type="PROSITE" id="PS00086">
    <property type="entry name" value="CYTOCHROME_P450"/>
    <property type="match status" value="1"/>
</dbReference>
<dbReference type="InterPro" id="IPR036396">
    <property type="entry name" value="Cyt_P450_sf"/>
</dbReference>
<gene>
    <name evidence="8" type="ORF">KCV87_31175</name>
</gene>
<evidence type="ECO:0000313" key="8">
    <source>
        <dbReference type="EMBL" id="QUF03781.1"/>
    </source>
</evidence>
<dbReference type="GO" id="GO:0005506">
    <property type="term" value="F:iron ion binding"/>
    <property type="evidence" value="ECO:0007669"/>
    <property type="project" value="InterPro"/>
</dbReference>
<dbReference type="FunFam" id="1.10.630.10:FF:000018">
    <property type="entry name" value="Cytochrome P450 monooxygenase"/>
    <property type="match status" value="1"/>
</dbReference>
<dbReference type="PANTHER" id="PTHR46696">
    <property type="entry name" value="P450, PUTATIVE (EUROFUNG)-RELATED"/>
    <property type="match status" value="1"/>
</dbReference>
<evidence type="ECO:0000256" key="3">
    <source>
        <dbReference type="ARBA" id="ARBA00022723"/>
    </source>
</evidence>
<evidence type="ECO:0000313" key="9">
    <source>
        <dbReference type="Proteomes" id="UP000677152"/>
    </source>
</evidence>
<evidence type="ECO:0000256" key="2">
    <source>
        <dbReference type="ARBA" id="ARBA00022617"/>
    </source>
</evidence>
<dbReference type="InterPro" id="IPR017972">
    <property type="entry name" value="Cyt_P450_CS"/>
</dbReference>
<dbReference type="CDD" id="cd11032">
    <property type="entry name" value="P450_EryK-like"/>
    <property type="match status" value="1"/>
</dbReference>
<dbReference type="EMBL" id="CP073249">
    <property type="protein sequence ID" value="QUF03781.1"/>
    <property type="molecule type" value="Genomic_DNA"/>
</dbReference>
<keyword evidence="3 7" id="KW-0479">Metal-binding</keyword>
<evidence type="ECO:0000256" key="7">
    <source>
        <dbReference type="RuleBase" id="RU000461"/>
    </source>
</evidence>
<dbReference type="GO" id="GO:0020037">
    <property type="term" value="F:heme binding"/>
    <property type="evidence" value="ECO:0007669"/>
    <property type="project" value="InterPro"/>
</dbReference>
<dbReference type="PRINTS" id="PR00359">
    <property type="entry name" value="BP450"/>
</dbReference>
<dbReference type="InterPro" id="IPR001128">
    <property type="entry name" value="Cyt_P450"/>
</dbReference>